<keyword evidence="1" id="KW-0540">Nuclease</keyword>
<dbReference type="SMART" id="SM00475">
    <property type="entry name" value="53EXOc"/>
    <property type="match status" value="1"/>
</dbReference>
<dbReference type="EMBL" id="LVLJ01004028">
    <property type="protein sequence ID" value="OAE18614.1"/>
    <property type="molecule type" value="Genomic_DNA"/>
</dbReference>
<dbReference type="GO" id="GO:0017108">
    <property type="term" value="F:5'-flap endonuclease activity"/>
    <property type="evidence" value="ECO:0007669"/>
    <property type="project" value="InterPro"/>
</dbReference>
<dbReference type="SUPFAM" id="SSF88723">
    <property type="entry name" value="PIN domain-like"/>
    <property type="match status" value="1"/>
</dbReference>
<keyword evidence="6" id="KW-1185">Reference proteome</keyword>
<reference evidence="5" key="1">
    <citation type="submission" date="2016-03" db="EMBL/GenBank/DDBJ databases">
        <title>Mechanisms controlling the formation of the plant cell surface in tip-growing cells are functionally conserved among land plants.</title>
        <authorList>
            <person name="Honkanen S."/>
            <person name="Jones V.A."/>
            <person name="Morieri G."/>
            <person name="Champion C."/>
            <person name="Hetherington A.J."/>
            <person name="Kelly S."/>
            <person name="Saint-Marcoux D."/>
            <person name="Proust H."/>
            <person name="Prescott H."/>
            <person name="Dolan L."/>
        </authorList>
    </citation>
    <scope>NUCLEOTIDE SEQUENCE [LARGE SCALE GENOMIC DNA]</scope>
    <source>
        <tissue evidence="5">Whole gametophyte</tissue>
    </source>
</reference>
<keyword evidence="2" id="KW-0378">Hydrolase</keyword>
<dbReference type="InterPro" id="IPR029060">
    <property type="entry name" value="PIN-like_dom_sf"/>
</dbReference>
<dbReference type="InterPro" id="IPR036279">
    <property type="entry name" value="5-3_exonuclease_C_sf"/>
</dbReference>
<dbReference type="Gene3D" id="3.40.50.1010">
    <property type="entry name" value="5'-nuclease"/>
    <property type="match status" value="1"/>
</dbReference>
<feature type="domain" description="5'-3' exonuclease" evidence="4">
    <location>
        <begin position="110"/>
        <end position="379"/>
    </location>
</feature>
<dbReference type="CDD" id="cd09898">
    <property type="entry name" value="H3TH_53EXO"/>
    <property type="match status" value="1"/>
</dbReference>
<dbReference type="InterPro" id="IPR002421">
    <property type="entry name" value="5-3_exonuclease"/>
</dbReference>
<dbReference type="Pfam" id="PF02739">
    <property type="entry name" value="5_3_exonuc_N"/>
    <property type="match status" value="1"/>
</dbReference>
<dbReference type="PANTHER" id="PTHR42646:SF4">
    <property type="entry name" value="5'-3' EXONUCLEASE FAMILY PROTEIN"/>
    <property type="match status" value="1"/>
</dbReference>
<dbReference type="InterPro" id="IPR038969">
    <property type="entry name" value="FEN"/>
</dbReference>
<evidence type="ECO:0000259" key="4">
    <source>
        <dbReference type="SMART" id="SM00475"/>
    </source>
</evidence>
<dbReference type="InterPro" id="IPR020045">
    <property type="entry name" value="DNA_polI_H3TH"/>
</dbReference>
<dbReference type="AlphaFoldDB" id="A0A176VCM3"/>
<dbReference type="Proteomes" id="UP000077202">
    <property type="component" value="Unassembled WGS sequence"/>
</dbReference>
<feature type="region of interest" description="Disordered" evidence="3">
    <location>
        <begin position="50"/>
        <end position="72"/>
    </location>
</feature>
<dbReference type="Pfam" id="PF01367">
    <property type="entry name" value="5_3_exonuc"/>
    <property type="match status" value="1"/>
</dbReference>
<evidence type="ECO:0000313" key="5">
    <source>
        <dbReference type="EMBL" id="OAE18614.1"/>
    </source>
</evidence>
<evidence type="ECO:0000313" key="6">
    <source>
        <dbReference type="Proteomes" id="UP000077202"/>
    </source>
</evidence>
<sequence length="399" mass="45113">MRVMSHLPFEGTCAASVSWSCSSPFSFLPQRAGKKFICLSPRSEAVTSVSQNGDFRPALDSKRPSSSGPERRVIHKTAAVVEPFGEEGFGQLCQVIQKDRAPIESRDPSTRTLYLVDVHPLCYEGKKPRPTAILKWLKLLFDQVTHEDPVIAVMDGERGNDYRRQLLPCYKAKRNKYKPLSGVRGPYYKGDEMDLREAFPQIQAFLAQCNVPVLKIEDAEADDVVATLMHQAVSKGMRVVVASPDMDFRQLLSEKVNMLLPLPEFGRWSFYTLEQYIAQNSCEPSLDLGLRCIMGDSSDNVPGLPDLAPGFGRKTALKLMKKHGSLESLLVAAKTRTVGRPYIQDALTQHADVLYRNLQVLKLRRDVGITLKEEWCRRRDRSRELQAFHMLEKNLMRKS</sequence>
<evidence type="ECO:0000256" key="2">
    <source>
        <dbReference type="ARBA" id="ARBA00022801"/>
    </source>
</evidence>
<dbReference type="Gene3D" id="1.10.150.20">
    <property type="entry name" value="5' to 3' exonuclease, C-terminal subdomain"/>
    <property type="match status" value="1"/>
</dbReference>
<name>A0A176VCM3_MARPO</name>
<dbReference type="GO" id="GO:0033567">
    <property type="term" value="P:DNA replication, Okazaki fragment processing"/>
    <property type="evidence" value="ECO:0007669"/>
    <property type="project" value="InterPro"/>
</dbReference>
<evidence type="ECO:0000256" key="1">
    <source>
        <dbReference type="ARBA" id="ARBA00022722"/>
    </source>
</evidence>
<organism evidence="5 6">
    <name type="scientific">Marchantia polymorpha subsp. ruderalis</name>
    <dbReference type="NCBI Taxonomy" id="1480154"/>
    <lineage>
        <taxon>Eukaryota</taxon>
        <taxon>Viridiplantae</taxon>
        <taxon>Streptophyta</taxon>
        <taxon>Embryophyta</taxon>
        <taxon>Marchantiophyta</taxon>
        <taxon>Marchantiopsida</taxon>
        <taxon>Marchantiidae</taxon>
        <taxon>Marchantiales</taxon>
        <taxon>Marchantiaceae</taxon>
        <taxon>Marchantia</taxon>
    </lineage>
</organism>
<protein>
    <recommendedName>
        <fullName evidence="4">5'-3' exonuclease domain-containing protein</fullName>
    </recommendedName>
</protein>
<dbReference type="SUPFAM" id="SSF47807">
    <property type="entry name" value="5' to 3' exonuclease, C-terminal subdomain"/>
    <property type="match status" value="1"/>
</dbReference>
<gene>
    <name evidence="5" type="ORF">AXG93_1923s1710</name>
</gene>
<comment type="caution">
    <text evidence="5">The sequence shown here is derived from an EMBL/GenBank/DDBJ whole genome shotgun (WGS) entry which is preliminary data.</text>
</comment>
<dbReference type="InterPro" id="IPR020046">
    <property type="entry name" value="5-3_exonucl_a-hlix_arch_N"/>
</dbReference>
<evidence type="ECO:0000256" key="3">
    <source>
        <dbReference type="SAM" id="MobiDB-lite"/>
    </source>
</evidence>
<dbReference type="GO" id="GO:0008409">
    <property type="term" value="F:5'-3' exonuclease activity"/>
    <property type="evidence" value="ECO:0007669"/>
    <property type="project" value="InterPro"/>
</dbReference>
<proteinExistence type="predicted"/>
<accession>A0A176VCM3</accession>
<dbReference type="GO" id="GO:0003677">
    <property type="term" value="F:DNA binding"/>
    <property type="evidence" value="ECO:0007669"/>
    <property type="project" value="InterPro"/>
</dbReference>
<dbReference type="PANTHER" id="PTHR42646">
    <property type="entry name" value="FLAP ENDONUCLEASE XNI"/>
    <property type="match status" value="1"/>
</dbReference>